<keyword evidence="3" id="KW-0472">Membrane</keyword>
<dbReference type="FunFam" id="3.30.300.30:FF:000008">
    <property type="entry name" value="2,3-dihydroxybenzoate-AMP ligase"/>
    <property type="match status" value="1"/>
</dbReference>
<dbReference type="PANTHER" id="PTHR43201:SF5">
    <property type="entry name" value="MEDIUM-CHAIN ACYL-COA LIGASE ACSF2, MITOCHONDRIAL"/>
    <property type="match status" value="1"/>
</dbReference>
<dbReference type="Pfam" id="PF13193">
    <property type="entry name" value="AMP-binding_C"/>
    <property type="match status" value="1"/>
</dbReference>
<dbReference type="AlphaFoldDB" id="A0A2T2WZV5"/>
<feature type="domain" description="AMP-binding enzyme C-terminal" evidence="5">
    <location>
        <begin position="478"/>
        <end position="555"/>
    </location>
</feature>
<feature type="domain" description="AMP-dependent synthetase/ligase" evidence="4">
    <location>
        <begin position="28"/>
        <end position="427"/>
    </location>
</feature>
<dbReference type="PANTHER" id="PTHR43201">
    <property type="entry name" value="ACYL-COA SYNTHETASE"/>
    <property type="match status" value="1"/>
</dbReference>
<accession>A0A2T2WZV5</accession>
<dbReference type="InterPro" id="IPR025110">
    <property type="entry name" value="AMP-bd_C"/>
</dbReference>
<dbReference type="Pfam" id="PF00501">
    <property type="entry name" value="AMP-binding"/>
    <property type="match status" value="1"/>
</dbReference>
<protein>
    <submittedName>
        <fullName evidence="6">AMP-dependent synthetase</fullName>
    </submittedName>
</protein>
<evidence type="ECO:0000256" key="3">
    <source>
        <dbReference type="SAM" id="Phobius"/>
    </source>
</evidence>
<reference evidence="6 7" key="1">
    <citation type="journal article" date="2014" name="BMC Genomics">
        <title>Comparison of environmental and isolate Sulfobacillus genomes reveals diverse carbon, sulfur, nitrogen, and hydrogen metabolisms.</title>
        <authorList>
            <person name="Justice N.B."/>
            <person name="Norman A."/>
            <person name="Brown C.T."/>
            <person name="Singh A."/>
            <person name="Thomas B.C."/>
            <person name="Banfield J.F."/>
        </authorList>
    </citation>
    <scope>NUCLEOTIDE SEQUENCE [LARGE SCALE GENOMIC DNA]</scope>
    <source>
        <strain evidence="6">AMDSBA1</strain>
    </source>
</reference>
<comment type="similarity">
    <text evidence="1">Belongs to the ATP-dependent AMP-binding enzyme family.</text>
</comment>
<keyword evidence="3" id="KW-1133">Transmembrane helix</keyword>
<dbReference type="EMBL" id="PXYT01000024">
    <property type="protein sequence ID" value="PSR27770.1"/>
    <property type="molecule type" value="Genomic_DNA"/>
</dbReference>
<sequence length="575" mass="64899">MSVPAEIRRRYLMKLIEVWPRRTTSQHFRVWTERYQDRPFIIMPHRQMTYRQTWDRAWQLAKSLLAYGIRRREHVALLMSNDPDFVALWIALSLVGAVAVPLNTQLLESELAYILKQSDSRILIFHESVGHINHARTIASIWDKWEHTSQHSALEQVIIIPTQDDFADMAVPLTTWEAFVQSGKNIGDHIVQARWDQSHYPDEVAAIIYTSGTTGTPKGVMLTHDNFLRCAYSTCLSRAFEDGRRIFTPLPLYHVFALEEGVLALSFVGGTLIMQSQFHPAQALELMSQYQVNDALLVPSMLISLLNQKAVDQYDWSHLYSLMCAAAPAPVPIWQKSVDVFGLSELCTGYGGTEVTASTTHSEVTDSIEQVVSTVGRIKPGGVSGLWEYGGANVEYKVINPKTGQDLPPGSTGELTVRGNIVSRGYYRKPDETAQSFDKDGWFRSGDLGRIDEHGYIKFLGRSKDLFKVSGENVSPTEVEDVLTQHPAVKQAYVVGVPDPITGEIGAAFVELNSNRSATRKELRDWCQSELARFKIPRYIFFVQSNEWPLTGSGKIQKFQLREKARKLIEARIHG</sequence>
<name>A0A2T2WZV5_9FIRM</name>
<dbReference type="Gene3D" id="3.30.300.30">
    <property type="match status" value="1"/>
</dbReference>
<dbReference type="InterPro" id="IPR020845">
    <property type="entry name" value="AMP-binding_CS"/>
</dbReference>
<evidence type="ECO:0000256" key="1">
    <source>
        <dbReference type="ARBA" id="ARBA00006432"/>
    </source>
</evidence>
<dbReference type="InterPro" id="IPR045851">
    <property type="entry name" value="AMP-bd_C_sf"/>
</dbReference>
<keyword evidence="3" id="KW-0812">Transmembrane</keyword>
<dbReference type="GO" id="GO:0031956">
    <property type="term" value="F:medium-chain fatty acid-CoA ligase activity"/>
    <property type="evidence" value="ECO:0007669"/>
    <property type="project" value="TreeGrafter"/>
</dbReference>
<dbReference type="SUPFAM" id="SSF56801">
    <property type="entry name" value="Acetyl-CoA synthetase-like"/>
    <property type="match status" value="1"/>
</dbReference>
<evidence type="ECO:0000256" key="2">
    <source>
        <dbReference type="ARBA" id="ARBA00022598"/>
    </source>
</evidence>
<keyword evidence="2" id="KW-0436">Ligase</keyword>
<dbReference type="InterPro" id="IPR000873">
    <property type="entry name" value="AMP-dep_synth/lig_dom"/>
</dbReference>
<organism evidence="6 7">
    <name type="scientific">Sulfobacillus benefaciens</name>
    <dbReference type="NCBI Taxonomy" id="453960"/>
    <lineage>
        <taxon>Bacteria</taxon>
        <taxon>Bacillati</taxon>
        <taxon>Bacillota</taxon>
        <taxon>Clostridia</taxon>
        <taxon>Eubacteriales</taxon>
        <taxon>Clostridiales Family XVII. Incertae Sedis</taxon>
        <taxon>Sulfobacillus</taxon>
    </lineage>
</organism>
<dbReference type="Gene3D" id="3.40.50.12780">
    <property type="entry name" value="N-terminal domain of ligase-like"/>
    <property type="match status" value="1"/>
</dbReference>
<evidence type="ECO:0000313" key="7">
    <source>
        <dbReference type="Proteomes" id="UP000242699"/>
    </source>
</evidence>
<dbReference type="PROSITE" id="PS00455">
    <property type="entry name" value="AMP_BINDING"/>
    <property type="match status" value="1"/>
</dbReference>
<dbReference type="InterPro" id="IPR042099">
    <property type="entry name" value="ANL_N_sf"/>
</dbReference>
<evidence type="ECO:0000259" key="4">
    <source>
        <dbReference type="Pfam" id="PF00501"/>
    </source>
</evidence>
<dbReference type="GO" id="GO:0006631">
    <property type="term" value="P:fatty acid metabolic process"/>
    <property type="evidence" value="ECO:0007669"/>
    <property type="project" value="TreeGrafter"/>
</dbReference>
<gene>
    <name evidence="6" type="ORF">C7B43_11280</name>
</gene>
<dbReference type="Proteomes" id="UP000242699">
    <property type="component" value="Unassembled WGS sequence"/>
</dbReference>
<evidence type="ECO:0000259" key="5">
    <source>
        <dbReference type="Pfam" id="PF13193"/>
    </source>
</evidence>
<feature type="transmembrane region" description="Helical" evidence="3">
    <location>
        <begin position="85"/>
        <end position="102"/>
    </location>
</feature>
<comment type="caution">
    <text evidence="6">The sequence shown here is derived from an EMBL/GenBank/DDBJ whole genome shotgun (WGS) entry which is preliminary data.</text>
</comment>
<evidence type="ECO:0000313" key="6">
    <source>
        <dbReference type="EMBL" id="PSR27770.1"/>
    </source>
</evidence>
<proteinExistence type="inferred from homology"/>